<sequence>MNFWFHREVKMKALIVLTYEVEGFALIDVTSGLRFRKFQLSFVHKVVENVKNEAQETEEGDSKKEKVHKVVEDVQNESQETEEGDSKKRKKKNRRTKNGGSVSAGRTAGGNMWRLPMKDVIRFKCVSKWCGSMVGDPKFLRKHFGIAIRAPLRAPRCLQRLGLLYGLALPTSLPPLPFPLLEPRHGAHVQPLASRHAPLDRPHV</sequence>
<evidence type="ECO:0000256" key="1">
    <source>
        <dbReference type="SAM" id="MobiDB-lite"/>
    </source>
</evidence>
<protein>
    <submittedName>
        <fullName evidence="2">Uncharacterized protein</fullName>
    </submittedName>
</protein>
<comment type="caution">
    <text evidence="2">The sequence shown here is derived from an EMBL/GenBank/DDBJ whole genome shotgun (WGS) entry which is preliminary data.</text>
</comment>
<dbReference type="AlphaFoldDB" id="A0ABD1LSV1"/>
<accession>A0ABD1LSV1</accession>
<evidence type="ECO:0000313" key="2">
    <source>
        <dbReference type="EMBL" id="KAL2326606.1"/>
    </source>
</evidence>
<feature type="region of interest" description="Disordered" evidence="1">
    <location>
        <begin position="73"/>
        <end position="110"/>
    </location>
</feature>
<evidence type="ECO:0000313" key="3">
    <source>
        <dbReference type="Proteomes" id="UP001603857"/>
    </source>
</evidence>
<dbReference type="Proteomes" id="UP001603857">
    <property type="component" value="Unassembled WGS sequence"/>
</dbReference>
<dbReference type="EMBL" id="JBGMDY010000008">
    <property type="protein sequence ID" value="KAL2326606.1"/>
    <property type="molecule type" value="Genomic_DNA"/>
</dbReference>
<reference evidence="2 3" key="1">
    <citation type="submission" date="2024-08" db="EMBL/GenBank/DDBJ databases">
        <title>Insights into the chromosomal genome structure of Flemingia macrophylla.</title>
        <authorList>
            <person name="Ding Y."/>
            <person name="Zhao Y."/>
            <person name="Bi W."/>
            <person name="Wu M."/>
            <person name="Zhao G."/>
            <person name="Gong Y."/>
            <person name="Li W."/>
            <person name="Zhang P."/>
        </authorList>
    </citation>
    <scope>NUCLEOTIDE SEQUENCE [LARGE SCALE GENOMIC DNA]</scope>
    <source>
        <strain evidence="2">DYQJB</strain>
        <tissue evidence="2">Leaf</tissue>
    </source>
</reference>
<gene>
    <name evidence="2" type="ORF">Fmac_025664</name>
</gene>
<organism evidence="2 3">
    <name type="scientific">Flemingia macrophylla</name>
    <dbReference type="NCBI Taxonomy" id="520843"/>
    <lineage>
        <taxon>Eukaryota</taxon>
        <taxon>Viridiplantae</taxon>
        <taxon>Streptophyta</taxon>
        <taxon>Embryophyta</taxon>
        <taxon>Tracheophyta</taxon>
        <taxon>Spermatophyta</taxon>
        <taxon>Magnoliopsida</taxon>
        <taxon>eudicotyledons</taxon>
        <taxon>Gunneridae</taxon>
        <taxon>Pentapetalae</taxon>
        <taxon>rosids</taxon>
        <taxon>fabids</taxon>
        <taxon>Fabales</taxon>
        <taxon>Fabaceae</taxon>
        <taxon>Papilionoideae</taxon>
        <taxon>50 kb inversion clade</taxon>
        <taxon>NPAAA clade</taxon>
        <taxon>indigoferoid/millettioid clade</taxon>
        <taxon>Phaseoleae</taxon>
        <taxon>Flemingia</taxon>
    </lineage>
</organism>
<proteinExistence type="predicted"/>
<keyword evidence="3" id="KW-1185">Reference proteome</keyword>
<name>A0ABD1LSV1_9FABA</name>
<feature type="compositionally biased region" description="Basic residues" evidence="1">
    <location>
        <begin position="87"/>
        <end position="97"/>
    </location>
</feature>